<dbReference type="SUPFAM" id="SSF51430">
    <property type="entry name" value="NAD(P)-linked oxidoreductase"/>
    <property type="match status" value="1"/>
</dbReference>
<dbReference type="PANTHER" id="PTHR42686">
    <property type="entry name" value="GH17980P-RELATED"/>
    <property type="match status" value="1"/>
</dbReference>
<dbReference type="GO" id="GO:0005829">
    <property type="term" value="C:cytosol"/>
    <property type="evidence" value="ECO:0007669"/>
    <property type="project" value="TreeGrafter"/>
</dbReference>
<dbReference type="InterPro" id="IPR020471">
    <property type="entry name" value="AKR"/>
</dbReference>
<dbReference type="InterPro" id="IPR023210">
    <property type="entry name" value="NADP_OxRdtase_dom"/>
</dbReference>
<dbReference type="Gene3D" id="3.20.20.100">
    <property type="entry name" value="NADP-dependent oxidoreductase domain"/>
    <property type="match status" value="1"/>
</dbReference>
<dbReference type="Pfam" id="PF00248">
    <property type="entry name" value="Aldo_ket_red"/>
    <property type="match status" value="1"/>
</dbReference>
<dbReference type="InterPro" id="IPR036812">
    <property type="entry name" value="NAD(P)_OxRdtase_dom_sf"/>
</dbReference>
<evidence type="ECO:0000313" key="3">
    <source>
        <dbReference type="Proteomes" id="UP001178507"/>
    </source>
</evidence>
<accession>A0AA36MQA8</accession>
<dbReference type="PANTHER" id="PTHR42686:SF1">
    <property type="entry name" value="GH17980P-RELATED"/>
    <property type="match status" value="1"/>
</dbReference>
<gene>
    <name evidence="2" type="ORF">EVOR1521_LOCUS5247</name>
</gene>
<reference evidence="2" key="1">
    <citation type="submission" date="2023-08" db="EMBL/GenBank/DDBJ databases">
        <authorList>
            <person name="Chen Y."/>
            <person name="Shah S."/>
            <person name="Dougan E. K."/>
            <person name="Thang M."/>
            <person name="Chan C."/>
        </authorList>
    </citation>
    <scope>NUCLEOTIDE SEQUENCE</scope>
</reference>
<evidence type="ECO:0000259" key="1">
    <source>
        <dbReference type="Pfam" id="PF00248"/>
    </source>
</evidence>
<feature type="domain" description="NADP-dependent oxidoreductase" evidence="1">
    <location>
        <begin position="88"/>
        <end position="221"/>
    </location>
</feature>
<dbReference type="EMBL" id="CAUJNA010000362">
    <property type="protein sequence ID" value="CAJ1376108.1"/>
    <property type="molecule type" value="Genomic_DNA"/>
</dbReference>
<evidence type="ECO:0000313" key="2">
    <source>
        <dbReference type="EMBL" id="CAJ1376108.1"/>
    </source>
</evidence>
<dbReference type="AlphaFoldDB" id="A0AA36MQA8"/>
<dbReference type="CDD" id="cd19099">
    <property type="entry name" value="AKR_unchar"/>
    <property type="match status" value="1"/>
</dbReference>
<protein>
    <recommendedName>
        <fullName evidence="1">NADP-dependent oxidoreductase domain-containing protein</fullName>
    </recommendedName>
</protein>
<comment type="caution">
    <text evidence="2">The sequence shown here is derived from an EMBL/GenBank/DDBJ whole genome shotgun (WGS) entry which is preliminary data.</text>
</comment>
<dbReference type="Proteomes" id="UP001178507">
    <property type="component" value="Unassembled WGS sequence"/>
</dbReference>
<dbReference type="GO" id="GO:0045290">
    <property type="term" value="F:D-arabinose 1-dehydrogenase [NAD(P)+] activity"/>
    <property type="evidence" value="ECO:0007669"/>
    <property type="project" value="TreeGrafter"/>
</dbReference>
<proteinExistence type="predicted"/>
<keyword evidence="3" id="KW-1185">Reference proteome</keyword>
<name>A0AA36MQA8_9DINO</name>
<sequence length="396" mass="42898">MSLFDSFSLHSHLRTSFGPHSDLIRTSMASVEGTRRFVQRLVASGRLHPAWSSPGRRLGPLHCTPLGFGAYRLGADGLPSLKLAAELVNVFDTSSHYENESFLGPVLGESSLREEFILCTKVGHVRGEPPKGAVPIKGDDWHCIEPSFVEAEVRACKERLRTVPDIVFLHNPEYMLSARLKQQVPIADAWDEMYQALFQAFKALETLCSEGSISSGYGVSSNFLSCSFSVTGRPNLYESLVLDRVLDAASAAAGAQGLSQHRFQVAQLPLNLFESGAVLGRGAQMEGDCFMAERLGVSLLTNRPLNALPMPGVSAGDWGRSASHLQIREAKPMGAVPSLLKRVLKEVLGEGPLQQLALRVAASAPVACALNGARRPAYVEDLQAVLQAEPLTQREP</sequence>
<organism evidence="2 3">
    <name type="scientific">Effrenium voratum</name>
    <dbReference type="NCBI Taxonomy" id="2562239"/>
    <lineage>
        <taxon>Eukaryota</taxon>
        <taxon>Sar</taxon>
        <taxon>Alveolata</taxon>
        <taxon>Dinophyceae</taxon>
        <taxon>Suessiales</taxon>
        <taxon>Symbiodiniaceae</taxon>
        <taxon>Effrenium</taxon>
    </lineage>
</organism>
<dbReference type="GO" id="GO:0070485">
    <property type="term" value="P:dehydro-D-arabinono-1,4-lactone biosynthetic process"/>
    <property type="evidence" value="ECO:0007669"/>
    <property type="project" value="TreeGrafter"/>
</dbReference>